<accession>A0A062UN12</accession>
<dbReference type="InterPro" id="IPR011723">
    <property type="entry name" value="Znf/thioredoxin_put"/>
</dbReference>
<organism evidence="4 5">
    <name type="scientific">Hyphomonas chukchiensis</name>
    <dbReference type="NCBI Taxonomy" id="1280947"/>
    <lineage>
        <taxon>Bacteria</taxon>
        <taxon>Pseudomonadati</taxon>
        <taxon>Pseudomonadota</taxon>
        <taxon>Alphaproteobacteria</taxon>
        <taxon>Hyphomonadales</taxon>
        <taxon>Hyphomonadaceae</taxon>
        <taxon>Hyphomonas</taxon>
    </lineage>
</organism>
<dbReference type="eggNOG" id="ENOG5032ZVA">
    <property type="taxonomic scope" value="Bacteria"/>
</dbReference>
<dbReference type="PATRIC" id="fig|1280947.3.peg.528"/>
<keyword evidence="5" id="KW-1185">Reference proteome</keyword>
<dbReference type="AlphaFoldDB" id="A0A062UN12"/>
<feature type="compositionally biased region" description="Polar residues" evidence="1">
    <location>
        <begin position="236"/>
        <end position="246"/>
    </location>
</feature>
<evidence type="ECO:0000313" key="5">
    <source>
        <dbReference type="Proteomes" id="UP000027190"/>
    </source>
</evidence>
<proteinExistence type="predicted"/>
<keyword evidence="2" id="KW-0472">Membrane</keyword>
<evidence type="ECO:0000313" key="4">
    <source>
        <dbReference type="EMBL" id="KCZ61264.1"/>
    </source>
</evidence>
<dbReference type="NCBIfam" id="NF038353">
    <property type="entry name" value="FxLYD_dom"/>
    <property type="match status" value="1"/>
</dbReference>
<dbReference type="STRING" id="1280947.HY30_02680"/>
<comment type="caution">
    <text evidence="4">The sequence shown here is derived from an EMBL/GenBank/DDBJ whole genome shotgun (WGS) entry which is preliminary data.</text>
</comment>
<gene>
    <name evidence="4" type="ORF">HY30_02680</name>
</gene>
<keyword evidence="2" id="KW-0812">Transmembrane</keyword>
<sequence length="246" mass="26669">MILTCPSCETQYFADDSTIGESGRTVTCATCGHSWFVNPQGLPGHEPAAAAPAAHEVYRERVREQRRRKSRFAALVSWIVTAAVFFTLGLAAIIFRNDVVKVWPESATAYKRVGFSVNRFGLEFSDIERSRTFNDTIPVVTVSGKVINVARSTVETPAVRVGLMDERGKEVALKYGSVTPAALSAGSTGEFKIVLEQAPMESFEIELSFVDRADVPPEPEPVPETASPTDEAAPNLATSDAESPTE</sequence>
<dbReference type="Proteomes" id="UP000027190">
    <property type="component" value="Unassembled WGS sequence"/>
</dbReference>
<dbReference type="OrthoDB" id="7159357at2"/>
<protein>
    <recommendedName>
        <fullName evidence="3">Zinc finger/thioredoxin putative domain-containing protein</fullName>
    </recommendedName>
</protein>
<feature type="domain" description="Zinc finger/thioredoxin putative" evidence="3">
    <location>
        <begin position="1"/>
        <end position="36"/>
    </location>
</feature>
<dbReference type="Pfam" id="PF13717">
    <property type="entry name" value="Zn_ribbon_4"/>
    <property type="match status" value="1"/>
</dbReference>
<dbReference type="RefSeq" id="WP_034736531.1">
    <property type="nucleotide sequence ID" value="NZ_AWFG01000001.1"/>
</dbReference>
<dbReference type="InterPro" id="IPR047676">
    <property type="entry name" value="FxLYD_dom"/>
</dbReference>
<reference evidence="4 5" key="1">
    <citation type="journal article" date="2014" name="Antonie Van Leeuwenhoek">
        <title>Hyphomonas beringensis sp. nov. and Hyphomonas chukchiensis sp. nov., isolated from surface seawater of the Bering Sea and Chukchi Sea.</title>
        <authorList>
            <person name="Li C."/>
            <person name="Lai Q."/>
            <person name="Li G."/>
            <person name="Dong C."/>
            <person name="Wang J."/>
            <person name="Liao Y."/>
            <person name="Shao Z."/>
        </authorList>
    </citation>
    <scope>NUCLEOTIDE SEQUENCE [LARGE SCALE GENOMIC DNA]</scope>
    <source>
        <strain evidence="4 5">BH-BN04-4</strain>
    </source>
</reference>
<feature type="region of interest" description="Disordered" evidence="1">
    <location>
        <begin position="210"/>
        <end position="246"/>
    </location>
</feature>
<evidence type="ECO:0000259" key="3">
    <source>
        <dbReference type="Pfam" id="PF13717"/>
    </source>
</evidence>
<evidence type="ECO:0000256" key="1">
    <source>
        <dbReference type="SAM" id="MobiDB-lite"/>
    </source>
</evidence>
<keyword evidence="2" id="KW-1133">Transmembrane helix</keyword>
<dbReference type="NCBIfam" id="TIGR02098">
    <property type="entry name" value="MJ0042_CXXC"/>
    <property type="match status" value="1"/>
</dbReference>
<feature type="transmembrane region" description="Helical" evidence="2">
    <location>
        <begin position="72"/>
        <end position="95"/>
    </location>
</feature>
<name>A0A062UN12_9PROT</name>
<dbReference type="EMBL" id="AWFG01000001">
    <property type="protein sequence ID" value="KCZ61264.1"/>
    <property type="molecule type" value="Genomic_DNA"/>
</dbReference>
<evidence type="ECO:0000256" key="2">
    <source>
        <dbReference type="SAM" id="Phobius"/>
    </source>
</evidence>